<dbReference type="EMBL" id="CAKOFQ010006850">
    <property type="protein sequence ID" value="CAH1976624.1"/>
    <property type="molecule type" value="Genomic_DNA"/>
</dbReference>
<protein>
    <submittedName>
        <fullName evidence="1">Uncharacterized protein</fullName>
    </submittedName>
</protein>
<dbReference type="OrthoDB" id="6655084at2759"/>
<dbReference type="Proteomes" id="UP001152888">
    <property type="component" value="Unassembled WGS sequence"/>
</dbReference>
<comment type="caution">
    <text evidence="1">The sequence shown here is derived from an EMBL/GenBank/DDBJ whole genome shotgun (WGS) entry which is preliminary data.</text>
</comment>
<gene>
    <name evidence="1" type="ORF">ACAOBT_LOCUS12228</name>
</gene>
<reference evidence="1" key="1">
    <citation type="submission" date="2022-03" db="EMBL/GenBank/DDBJ databases">
        <authorList>
            <person name="Sayadi A."/>
        </authorList>
    </citation>
    <scope>NUCLEOTIDE SEQUENCE</scope>
</reference>
<sequence>MLNSSTQSHINWTVNNLHGIPRDLSPSEESCLHYEQLTLFIKENVHDEPIFVKARSNQQWLERFITNNITDLHEIGCPNLRKLKKIFQYKHCYKHLYNNMHCALENVHLLFNWNLISNASNQKLE</sequence>
<keyword evidence="2" id="KW-1185">Reference proteome</keyword>
<name>A0A9P0PA50_ACAOB</name>
<evidence type="ECO:0000313" key="1">
    <source>
        <dbReference type="EMBL" id="CAH1976624.1"/>
    </source>
</evidence>
<dbReference type="AlphaFoldDB" id="A0A9P0PA50"/>
<organism evidence="1 2">
    <name type="scientific">Acanthoscelides obtectus</name>
    <name type="common">Bean weevil</name>
    <name type="synonym">Bruchus obtectus</name>
    <dbReference type="NCBI Taxonomy" id="200917"/>
    <lineage>
        <taxon>Eukaryota</taxon>
        <taxon>Metazoa</taxon>
        <taxon>Ecdysozoa</taxon>
        <taxon>Arthropoda</taxon>
        <taxon>Hexapoda</taxon>
        <taxon>Insecta</taxon>
        <taxon>Pterygota</taxon>
        <taxon>Neoptera</taxon>
        <taxon>Endopterygota</taxon>
        <taxon>Coleoptera</taxon>
        <taxon>Polyphaga</taxon>
        <taxon>Cucujiformia</taxon>
        <taxon>Chrysomeloidea</taxon>
        <taxon>Chrysomelidae</taxon>
        <taxon>Bruchinae</taxon>
        <taxon>Bruchini</taxon>
        <taxon>Acanthoscelides</taxon>
    </lineage>
</organism>
<accession>A0A9P0PA50</accession>
<evidence type="ECO:0000313" key="2">
    <source>
        <dbReference type="Proteomes" id="UP001152888"/>
    </source>
</evidence>
<proteinExistence type="predicted"/>